<evidence type="ECO:0000313" key="9">
    <source>
        <dbReference type="EMBL" id="TWT69040.1"/>
    </source>
</evidence>
<dbReference type="Pfam" id="PF00158">
    <property type="entry name" value="Sigma54_activat"/>
    <property type="match status" value="1"/>
</dbReference>
<comment type="caution">
    <text evidence="9">The sequence shown here is derived from an EMBL/GenBank/DDBJ whole genome shotgun (WGS) entry which is preliminary data.</text>
</comment>
<gene>
    <name evidence="9" type="primary">zraR_4</name>
    <name evidence="9" type="ORF">Pan14r_13240</name>
</gene>
<name>A0A5C5Y1M4_9PLAN</name>
<dbReference type="EMBL" id="SJPL01000001">
    <property type="protein sequence ID" value="TWT69040.1"/>
    <property type="molecule type" value="Genomic_DNA"/>
</dbReference>
<dbReference type="InterPro" id="IPR009057">
    <property type="entry name" value="Homeodomain-like_sf"/>
</dbReference>
<feature type="region of interest" description="Disordered" evidence="6">
    <location>
        <begin position="671"/>
        <end position="694"/>
    </location>
</feature>
<dbReference type="SUPFAM" id="SSF49879">
    <property type="entry name" value="SMAD/FHA domain"/>
    <property type="match status" value="1"/>
</dbReference>
<evidence type="ECO:0000256" key="6">
    <source>
        <dbReference type="SAM" id="MobiDB-lite"/>
    </source>
</evidence>
<keyword evidence="4" id="KW-0238">DNA-binding</keyword>
<keyword evidence="1" id="KW-0547">Nucleotide-binding</keyword>
<evidence type="ECO:0000313" key="10">
    <source>
        <dbReference type="Proteomes" id="UP000317238"/>
    </source>
</evidence>
<dbReference type="PROSITE" id="PS00688">
    <property type="entry name" value="SIGMA54_INTERACT_3"/>
    <property type="match status" value="1"/>
</dbReference>
<dbReference type="SMART" id="SM00382">
    <property type="entry name" value="AAA"/>
    <property type="match status" value="1"/>
</dbReference>
<dbReference type="Gene3D" id="2.60.200.20">
    <property type="match status" value="1"/>
</dbReference>
<dbReference type="AlphaFoldDB" id="A0A5C5Y1M4"/>
<keyword evidence="10" id="KW-1185">Reference proteome</keyword>
<evidence type="ECO:0000256" key="5">
    <source>
        <dbReference type="ARBA" id="ARBA00023163"/>
    </source>
</evidence>
<dbReference type="Pfam" id="PF02954">
    <property type="entry name" value="HTH_8"/>
    <property type="match status" value="1"/>
</dbReference>
<keyword evidence="3" id="KW-0805">Transcription regulation</keyword>
<dbReference type="Gene3D" id="1.10.10.60">
    <property type="entry name" value="Homeodomain-like"/>
    <property type="match status" value="1"/>
</dbReference>
<dbReference type="Gene3D" id="3.30.450.40">
    <property type="match status" value="1"/>
</dbReference>
<dbReference type="SUPFAM" id="SSF52540">
    <property type="entry name" value="P-loop containing nucleoside triphosphate hydrolases"/>
    <property type="match status" value="1"/>
</dbReference>
<feature type="region of interest" description="Disordered" evidence="6">
    <location>
        <begin position="46"/>
        <end position="72"/>
    </location>
</feature>
<dbReference type="InterPro" id="IPR025943">
    <property type="entry name" value="Sigma_54_int_dom_ATP-bd_2"/>
</dbReference>
<dbReference type="InterPro" id="IPR000253">
    <property type="entry name" value="FHA_dom"/>
</dbReference>
<dbReference type="GO" id="GO:0043565">
    <property type="term" value="F:sequence-specific DNA binding"/>
    <property type="evidence" value="ECO:0007669"/>
    <property type="project" value="InterPro"/>
</dbReference>
<evidence type="ECO:0000259" key="8">
    <source>
        <dbReference type="PROSITE" id="PS50045"/>
    </source>
</evidence>
<dbReference type="InterPro" id="IPR025662">
    <property type="entry name" value="Sigma_54_int_dom_ATP-bd_1"/>
</dbReference>
<dbReference type="PROSITE" id="PS50045">
    <property type="entry name" value="SIGMA54_INTERACT_4"/>
    <property type="match status" value="1"/>
</dbReference>
<dbReference type="PROSITE" id="PS50006">
    <property type="entry name" value="FHA_DOMAIN"/>
    <property type="match status" value="1"/>
</dbReference>
<dbReference type="SUPFAM" id="SSF46689">
    <property type="entry name" value="Homeodomain-like"/>
    <property type="match status" value="1"/>
</dbReference>
<accession>A0A5C5Y1M4</accession>
<dbReference type="PANTHER" id="PTHR32071:SF57">
    <property type="entry name" value="C4-DICARBOXYLATE TRANSPORT TRANSCRIPTIONAL REGULATORY PROTEIN DCTD"/>
    <property type="match status" value="1"/>
</dbReference>
<dbReference type="InterPro" id="IPR025944">
    <property type="entry name" value="Sigma_54_int_dom_CS"/>
</dbReference>
<dbReference type="RefSeq" id="WP_146438648.1">
    <property type="nucleotide sequence ID" value="NZ_SJPL01000001.1"/>
</dbReference>
<dbReference type="Gene3D" id="3.40.50.300">
    <property type="entry name" value="P-loop containing nucleotide triphosphate hydrolases"/>
    <property type="match status" value="1"/>
</dbReference>
<feature type="domain" description="Sigma-54 factor interaction" evidence="8">
    <location>
        <begin position="422"/>
        <end position="651"/>
    </location>
</feature>
<dbReference type="PROSITE" id="PS00675">
    <property type="entry name" value="SIGMA54_INTERACT_1"/>
    <property type="match status" value="1"/>
</dbReference>
<dbReference type="Gene3D" id="1.10.8.60">
    <property type="match status" value="1"/>
</dbReference>
<dbReference type="Pfam" id="PF00498">
    <property type="entry name" value="FHA"/>
    <property type="match status" value="1"/>
</dbReference>
<dbReference type="InterPro" id="IPR027417">
    <property type="entry name" value="P-loop_NTPase"/>
</dbReference>
<dbReference type="GO" id="GO:0005524">
    <property type="term" value="F:ATP binding"/>
    <property type="evidence" value="ECO:0007669"/>
    <property type="project" value="UniProtKB-KW"/>
</dbReference>
<dbReference type="PROSITE" id="PS00676">
    <property type="entry name" value="SIGMA54_INTERACT_2"/>
    <property type="match status" value="1"/>
</dbReference>
<dbReference type="Pfam" id="PF25601">
    <property type="entry name" value="AAA_lid_14"/>
    <property type="match status" value="1"/>
</dbReference>
<proteinExistence type="predicted"/>
<dbReference type="CDD" id="cd00009">
    <property type="entry name" value="AAA"/>
    <property type="match status" value="1"/>
</dbReference>
<dbReference type="PRINTS" id="PR01590">
    <property type="entry name" value="HTHFIS"/>
</dbReference>
<dbReference type="InterPro" id="IPR002078">
    <property type="entry name" value="Sigma_54_int"/>
</dbReference>
<keyword evidence="5" id="KW-0804">Transcription</keyword>
<feature type="domain" description="FHA" evidence="7">
    <location>
        <begin position="70"/>
        <end position="118"/>
    </location>
</feature>
<evidence type="ECO:0000256" key="1">
    <source>
        <dbReference type="ARBA" id="ARBA00022741"/>
    </source>
</evidence>
<organism evidence="9 10">
    <name type="scientific">Crateriforma conspicua</name>
    <dbReference type="NCBI Taxonomy" id="2527996"/>
    <lineage>
        <taxon>Bacteria</taxon>
        <taxon>Pseudomonadati</taxon>
        <taxon>Planctomycetota</taxon>
        <taxon>Planctomycetia</taxon>
        <taxon>Planctomycetales</taxon>
        <taxon>Planctomycetaceae</taxon>
        <taxon>Crateriforma</taxon>
    </lineage>
</organism>
<dbReference type="InterPro" id="IPR002197">
    <property type="entry name" value="HTH_Fis"/>
</dbReference>
<evidence type="ECO:0000256" key="2">
    <source>
        <dbReference type="ARBA" id="ARBA00022840"/>
    </source>
</evidence>
<reference evidence="9 10" key="1">
    <citation type="submission" date="2019-02" db="EMBL/GenBank/DDBJ databases">
        <title>Deep-cultivation of Planctomycetes and their phenomic and genomic characterization uncovers novel biology.</title>
        <authorList>
            <person name="Wiegand S."/>
            <person name="Jogler M."/>
            <person name="Boedeker C."/>
            <person name="Pinto D."/>
            <person name="Vollmers J."/>
            <person name="Rivas-Marin E."/>
            <person name="Kohn T."/>
            <person name="Peeters S.H."/>
            <person name="Heuer A."/>
            <person name="Rast P."/>
            <person name="Oberbeckmann S."/>
            <person name="Bunk B."/>
            <person name="Jeske O."/>
            <person name="Meyerdierks A."/>
            <person name="Storesund J.E."/>
            <person name="Kallscheuer N."/>
            <person name="Luecker S."/>
            <person name="Lage O.M."/>
            <person name="Pohl T."/>
            <person name="Merkel B.J."/>
            <person name="Hornburger P."/>
            <person name="Mueller R.-W."/>
            <person name="Bruemmer F."/>
            <person name="Labrenz M."/>
            <person name="Spormann A.M."/>
            <person name="Op Den Camp H."/>
            <person name="Overmann J."/>
            <person name="Amann R."/>
            <person name="Jetten M.S.M."/>
            <person name="Mascher T."/>
            <person name="Medema M.H."/>
            <person name="Devos D.P."/>
            <person name="Kaster A.-K."/>
            <person name="Ovreas L."/>
            <person name="Rohde M."/>
            <person name="Galperin M.Y."/>
            <person name="Jogler C."/>
        </authorList>
    </citation>
    <scope>NUCLEOTIDE SEQUENCE [LARGE SCALE GENOMIC DNA]</scope>
    <source>
        <strain evidence="9 10">Pan14r</strain>
    </source>
</reference>
<protein>
    <submittedName>
        <fullName evidence="9">Transcriptional regulatory protein ZraR</fullName>
    </submittedName>
</protein>
<dbReference type="InterPro" id="IPR029016">
    <property type="entry name" value="GAF-like_dom_sf"/>
</dbReference>
<feature type="compositionally biased region" description="Polar residues" evidence="6">
    <location>
        <begin position="675"/>
        <end position="687"/>
    </location>
</feature>
<dbReference type="CDD" id="cd00060">
    <property type="entry name" value="FHA"/>
    <property type="match status" value="1"/>
</dbReference>
<feature type="compositionally biased region" description="Gly residues" evidence="6">
    <location>
        <begin position="58"/>
        <end position="68"/>
    </location>
</feature>
<dbReference type="PANTHER" id="PTHR32071">
    <property type="entry name" value="TRANSCRIPTIONAL REGULATORY PROTEIN"/>
    <property type="match status" value="1"/>
</dbReference>
<dbReference type="OrthoDB" id="9761019at2"/>
<feature type="region of interest" description="Disordered" evidence="6">
    <location>
        <begin position="195"/>
        <end position="216"/>
    </location>
</feature>
<evidence type="ECO:0000256" key="3">
    <source>
        <dbReference type="ARBA" id="ARBA00023015"/>
    </source>
</evidence>
<sequence>MNLSASDSDDATAGRRDAPVTATSAYLIARWAGRWSDVYRLKAPGGGGAAAGKEGQSGVDGSGPGGRGEAILGRSSSNQIVIRSEKASRRHARVFFDGRWCIEDLGSRNGTRVSGVELKGDPPLVALCDGDTIEIGGHAIVFSTTIDPGVSPGAVESAIESSAEMTEDQISFADDSPAGAAATPQITRRQRHSGLLHGNSAGQSTSHSAGRSGGDAGGGSASLLRLAFELGRMTSAVQRAEATLDCLVRHVRPSTVGVYLREKPVAGKADDATASSDVDAAKGDLPRLIATRQTSQRSYRRPPDPLIASAQRADAEAVLARNAAGDANLATEDSRGEINVESVIVLPVRDAAEQIWGVIHLTAWIDRGDFDSSDLEFAVTAAEVLGESLRALAESQNLGRRLHRTRDQLKQLQKRLGQRVRMIGESDAMVEVSRQISLAAPTNATVLVRGESGTGKELVAAALHHASARSEGPLVCLNCAALSPMLLESELFGHEKGAFTGATERKQGKFEAAHTGTLMLDEIGEMESDLQAKLLRVLEGHPFERVGGHRPIRADVRVVAATNRDLQAMVAAGTFREDLYYRLHVVEIVMPPLRRRGDDCLRLADFFLQRFNQEMGRKIEAFTDAAKQRLLDHTWPGNVRELKNVIERAVVLNTTTVIDADDLVLPIAGSPTAGGRNTSAGSDSNGSVPGGPVERTLADLEKDHIFRVLRHTGNNKSKASAILGIERSTLDRRLKRYARDDADASKS</sequence>
<evidence type="ECO:0000256" key="4">
    <source>
        <dbReference type="ARBA" id="ARBA00023125"/>
    </source>
</evidence>
<dbReference type="InterPro" id="IPR058031">
    <property type="entry name" value="AAA_lid_NorR"/>
</dbReference>
<dbReference type="SMART" id="SM00240">
    <property type="entry name" value="FHA"/>
    <property type="match status" value="1"/>
</dbReference>
<dbReference type="SUPFAM" id="SSF55781">
    <property type="entry name" value="GAF domain-like"/>
    <property type="match status" value="1"/>
</dbReference>
<dbReference type="InterPro" id="IPR003593">
    <property type="entry name" value="AAA+_ATPase"/>
</dbReference>
<dbReference type="FunFam" id="3.40.50.300:FF:000006">
    <property type="entry name" value="DNA-binding transcriptional regulator NtrC"/>
    <property type="match status" value="1"/>
</dbReference>
<evidence type="ECO:0000259" key="7">
    <source>
        <dbReference type="PROSITE" id="PS50006"/>
    </source>
</evidence>
<dbReference type="InterPro" id="IPR008984">
    <property type="entry name" value="SMAD_FHA_dom_sf"/>
</dbReference>
<keyword evidence="2" id="KW-0067">ATP-binding</keyword>
<dbReference type="Proteomes" id="UP000317238">
    <property type="component" value="Unassembled WGS sequence"/>
</dbReference>
<dbReference type="GO" id="GO:0006355">
    <property type="term" value="P:regulation of DNA-templated transcription"/>
    <property type="evidence" value="ECO:0007669"/>
    <property type="project" value="InterPro"/>
</dbReference>